<dbReference type="InParanoid" id="A0A5J5EP84"/>
<dbReference type="AlphaFoldDB" id="A0A5J5EP84"/>
<name>A0A5J5EP84_9PEZI</name>
<dbReference type="Proteomes" id="UP000326924">
    <property type="component" value="Unassembled WGS sequence"/>
</dbReference>
<dbReference type="OrthoDB" id="5150166at2759"/>
<evidence type="ECO:0000313" key="4">
    <source>
        <dbReference type="Proteomes" id="UP000326924"/>
    </source>
</evidence>
<proteinExistence type="predicted"/>
<evidence type="ECO:0000259" key="2">
    <source>
        <dbReference type="Pfam" id="PF20938"/>
    </source>
</evidence>
<sequence length="650" mass="71928">MPTNNNPLASNPLRTRADLQEALKSLLEPLAAFTSPRGAQIRLGETATHYDQQAADLEGYARPLWGLAALLAGGGGGGEFAGAAAERWVEGLKAGTDPSCEEYWGEVRDCDQRMVEMCPMGFWMALAGPGESGFWKTFTEEEKNRTVAWFNGVNTREMPNTNWLWFRVFANLALKKLGAPHGAERTRADLDHLETFYDADGWSNDGPPDTLQMDYYSGPFAIQTAQLIYSKLAAEDDPERCELYRERARQYLFSYAHYFDPEGRAIPFGRSTTYRFAMAAFWSALVFAFDDPAAFPAPFSWGVIKGFLLRNLRWWGQQLAIFTSAGTLTIGYAYPNMYFTENYNSPGSPYWCMKAFFPLAVAETHPFWAEEERAYPASMLNTVASLAAPRHIVSHMGGHTFLLSSGQACHYALKAAQAKYGKFAYSSAFGFSVPTGSYGLAQHAIDSMVGLSADGGETWKTRRLAPNARIETHDSACALISEWYPWPDVEIENILIPPSETHPNWHLRAHRIKTGRTLQTAEGAFALYGQASGDGRHLPEYNGHEGYEEGASFAVAASRAGAVGIAELSGGYATRTGGVLRVDPNSNLVESRTVLPTLYADLETGDDVWFVTAVFALPADAAGAWREAWRHAWDTKPVVPDWLRRRIANK</sequence>
<evidence type="ECO:0000259" key="1">
    <source>
        <dbReference type="Pfam" id="PF10022"/>
    </source>
</evidence>
<dbReference type="Pfam" id="PF10022">
    <property type="entry name" value="DUF2264"/>
    <property type="match status" value="1"/>
</dbReference>
<organism evidence="3 4">
    <name type="scientific">Sphaerosporella brunnea</name>
    <dbReference type="NCBI Taxonomy" id="1250544"/>
    <lineage>
        <taxon>Eukaryota</taxon>
        <taxon>Fungi</taxon>
        <taxon>Dikarya</taxon>
        <taxon>Ascomycota</taxon>
        <taxon>Pezizomycotina</taxon>
        <taxon>Pezizomycetes</taxon>
        <taxon>Pezizales</taxon>
        <taxon>Pyronemataceae</taxon>
        <taxon>Sphaerosporella</taxon>
    </lineage>
</organism>
<protein>
    <recommendedName>
        <fullName evidence="5">DUF2264 domain-containing protein</fullName>
    </recommendedName>
</protein>
<reference evidence="3 4" key="1">
    <citation type="submission" date="2019-09" db="EMBL/GenBank/DDBJ databases">
        <title>Draft genome of the ectomycorrhizal ascomycete Sphaerosporella brunnea.</title>
        <authorList>
            <consortium name="DOE Joint Genome Institute"/>
            <person name="Benucci G.M."/>
            <person name="Marozzi G."/>
            <person name="Antonielli L."/>
            <person name="Sanchez S."/>
            <person name="Marco P."/>
            <person name="Wang X."/>
            <person name="Falini L.B."/>
            <person name="Barry K."/>
            <person name="Haridas S."/>
            <person name="Lipzen A."/>
            <person name="Labutti K."/>
            <person name="Grigoriev I.V."/>
            <person name="Murat C."/>
            <person name="Martin F."/>
            <person name="Albertini E."/>
            <person name="Donnini D."/>
            <person name="Bonito G."/>
        </authorList>
    </citation>
    <scope>NUCLEOTIDE SEQUENCE [LARGE SCALE GENOMIC DNA]</scope>
    <source>
        <strain evidence="3 4">Sb_GMNB300</strain>
    </source>
</reference>
<keyword evidence="4" id="KW-1185">Reference proteome</keyword>
<evidence type="ECO:0008006" key="5">
    <source>
        <dbReference type="Google" id="ProtNLM"/>
    </source>
</evidence>
<evidence type="ECO:0000313" key="3">
    <source>
        <dbReference type="EMBL" id="KAA8899488.1"/>
    </source>
</evidence>
<comment type="caution">
    <text evidence="3">The sequence shown here is derived from an EMBL/GenBank/DDBJ whole genome shotgun (WGS) entry which is preliminary data.</text>
</comment>
<dbReference type="EMBL" id="VXIS01000165">
    <property type="protein sequence ID" value="KAA8899488.1"/>
    <property type="molecule type" value="Genomic_DNA"/>
</dbReference>
<dbReference type="InterPro" id="IPR016624">
    <property type="entry name" value="UCP014753"/>
</dbReference>
<gene>
    <name evidence="3" type="ORF">FN846DRAFT_172054</name>
</gene>
<dbReference type="PIRSF" id="PIRSF014753">
    <property type="entry name" value="UCP014753"/>
    <property type="match status" value="1"/>
</dbReference>
<dbReference type="PANTHER" id="PTHR35339:SF4">
    <property type="entry name" value="LINALOOL DEHYDRATASE_ISOMERASE DOMAIN-CONTAINING PROTEIN"/>
    <property type="match status" value="1"/>
</dbReference>
<accession>A0A5J5EP84</accession>
<dbReference type="InterPro" id="IPR049237">
    <property type="entry name" value="DUF2264_C"/>
</dbReference>
<feature type="domain" description="DUF2264" evidence="1">
    <location>
        <begin position="15"/>
        <end position="373"/>
    </location>
</feature>
<dbReference type="InterPro" id="IPR049349">
    <property type="entry name" value="DUF2264_N"/>
</dbReference>
<dbReference type="PANTHER" id="PTHR35339">
    <property type="entry name" value="LINALOOL DEHYDRATASE_ISOMERASE DOMAIN-CONTAINING PROTEIN"/>
    <property type="match status" value="1"/>
</dbReference>
<feature type="domain" description="DUF2264" evidence="2">
    <location>
        <begin position="382"/>
        <end position="645"/>
    </location>
</feature>
<dbReference type="Pfam" id="PF20938">
    <property type="entry name" value="DUF2264_C"/>
    <property type="match status" value="1"/>
</dbReference>